<proteinExistence type="predicted"/>
<dbReference type="AlphaFoldDB" id="A0A7Y6URA8"/>
<protein>
    <submittedName>
        <fullName evidence="2">Uncharacterized protein</fullName>
    </submittedName>
</protein>
<name>A0A7Y6URA8_9HYPH</name>
<reference evidence="2 3" key="1">
    <citation type="submission" date="2020-06" db="EMBL/GenBank/DDBJ databases">
        <authorList>
            <person name="Grouzdev D.S."/>
        </authorList>
    </citation>
    <scope>NUCLEOTIDE SEQUENCE [LARGE SCALE GENOMIC DNA]</scope>
    <source>
        <strain evidence="2 3">HO-A22</strain>
    </source>
</reference>
<comment type="caution">
    <text evidence="2">The sequence shown here is derived from an EMBL/GenBank/DDBJ whole genome shotgun (WGS) entry which is preliminary data.</text>
</comment>
<evidence type="ECO:0000256" key="1">
    <source>
        <dbReference type="SAM" id="MobiDB-lite"/>
    </source>
</evidence>
<gene>
    <name evidence="2" type="ORF">HT585_27335</name>
</gene>
<keyword evidence="3" id="KW-1185">Reference proteome</keyword>
<evidence type="ECO:0000313" key="3">
    <source>
        <dbReference type="Proteomes" id="UP000520198"/>
    </source>
</evidence>
<dbReference type="EMBL" id="JABWDU010000010">
    <property type="protein sequence ID" value="NVD42588.1"/>
    <property type="molecule type" value="Genomic_DNA"/>
</dbReference>
<dbReference type="Proteomes" id="UP000520198">
    <property type="component" value="Unassembled WGS sequence"/>
</dbReference>
<dbReference type="RefSeq" id="WP_176355951.1">
    <property type="nucleotide sequence ID" value="NZ_JABWDU010000010.1"/>
</dbReference>
<feature type="region of interest" description="Disordered" evidence="1">
    <location>
        <begin position="437"/>
        <end position="494"/>
    </location>
</feature>
<sequence length="720" mass="76252">MPQAEIRTGNGGRKALWATVAVVALAVAGATAGKFMLTRAADRFLVDRGGKAAAVEVDFLGRVHMRDVTLPFGDGGSVRVAAIDGRPTISFLKGGFELKGLELDLAMGKLSVPQASVEEPNFATDAAKTGDQANVTPLKRIERFAAKRVVAPEVTVSQVVAGSKQKTVYKNVAFEDIAGGRVARYSASGANFELALDIQDGNGAPKQEEMSGSMGAMSGKDFDAAYLARIYGEKAGPDDKEPKPLYGPISVKNIVLSHGTSSFSYDEVRSSGLSVRMPTEPLLETLEKLEKLQSADLDALPPAERQAFLKRALSLADIIGKGDIEMIGLKTQISEKDDSGESKTIELAIDKMAVQLEGRTFNGAIQGVSIGEGADYAKFSEASISGFSWDPTMEALTKLVELNEEQIEDFPLTTLMPEFGTIRLKGLDVDMPGETAGVAESEAGEEEQGAPGGDTDPSASAETLPDADPSDGADNQDAPSDEAPADQATLPSVPERIRFTLDSYEVALTKPRNGIPTEVRVAYQDLSVPVPSDAEDEASKALRQLGLDKLILSSNFELAWDEPKENLVIKEISLSGKDMGSLSFSGIMGGVTKDVFSGDMTAAQMALFGLTVREAKLKIEDKGIMAKGIKLYADENAMTEDSVRGILVMMTTAGLQQFASTQPKLQEAAMALSEFINKPGTFTLTAKAKDAAGISALELVGAAEHPALLLEKVDLGATAQ</sequence>
<organism evidence="2 3">
    <name type="scientific">Ensifer oleiphilus</name>
    <dbReference type="NCBI Taxonomy" id="2742698"/>
    <lineage>
        <taxon>Bacteria</taxon>
        <taxon>Pseudomonadati</taxon>
        <taxon>Pseudomonadota</taxon>
        <taxon>Alphaproteobacteria</taxon>
        <taxon>Hyphomicrobiales</taxon>
        <taxon>Rhizobiaceae</taxon>
        <taxon>Sinorhizobium/Ensifer group</taxon>
        <taxon>Ensifer</taxon>
    </lineage>
</organism>
<evidence type="ECO:0000313" key="2">
    <source>
        <dbReference type="EMBL" id="NVD42588.1"/>
    </source>
</evidence>
<accession>A0A7Y6URA8</accession>